<comment type="similarity">
    <text evidence="1">Belongs to the 2Fe2S plant-type ferredoxin family.</text>
</comment>
<protein>
    <submittedName>
        <fullName evidence="10">Ferredoxin</fullName>
    </submittedName>
</protein>
<evidence type="ECO:0000256" key="6">
    <source>
        <dbReference type="ARBA" id="ARBA00023004"/>
    </source>
</evidence>
<evidence type="ECO:0000259" key="9">
    <source>
        <dbReference type="PROSITE" id="PS51085"/>
    </source>
</evidence>
<dbReference type="PROSITE" id="PS51085">
    <property type="entry name" value="2FE2S_FER_2"/>
    <property type="match status" value="1"/>
</dbReference>
<keyword evidence="6" id="KW-0408">Iron</keyword>
<reference evidence="10" key="1">
    <citation type="submission" date="2020-01" db="EMBL/GenBank/DDBJ databases">
        <authorList>
            <person name="Meier V. D."/>
            <person name="Meier V D."/>
        </authorList>
    </citation>
    <scope>NUCLEOTIDE SEQUENCE</scope>
    <source>
        <strain evidence="10">HLG_WM_MAG_08</strain>
    </source>
</reference>
<feature type="domain" description="2Fe-2S ferredoxin-type" evidence="9">
    <location>
        <begin position="13"/>
        <end position="102"/>
    </location>
</feature>
<dbReference type="Gene3D" id="3.10.20.30">
    <property type="match status" value="1"/>
</dbReference>
<evidence type="ECO:0000256" key="4">
    <source>
        <dbReference type="ARBA" id="ARBA00022723"/>
    </source>
</evidence>
<comment type="cofactor">
    <cofactor evidence="8">
        <name>[2Fe-2S] cluster</name>
        <dbReference type="ChEBI" id="CHEBI:190135"/>
    </cofactor>
</comment>
<dbReference type="GO" id="GO:0046872">
    <property type="term" value="F:metal ion binding"/>
    <property type="evidence" value="ECO:0007669"/>
    <property type="project" value="UniProtKB-KW"/>
</dbReference>
<dbReference type="GO" id="GO:0051537">
    <property type="term" value="F:2 iron, 2 sulfur cluster binding"/>
    <property type="evidence" value="ECO:0007669"/>
    <property type="project" value="UniProtKB-KW"/>
</dbReference>
<sequence length="103" mass="11211">MSELSSRTQRTLYTVRIKNTEHQFTVGSDETILGAALRQGVELPWGCGSGVCGVCMGDILQGKLEYPAPPLALFEEDEARGKGLFCVGFPRSDLLLYIPEMSG</sequence>
<keyword evidence="5" id="KW-0249">Electron transport</keyword>
<dbReference type="CDD" id="cd00207">
    <property type="entry name" value="fer2"/>
    <property type="match status" value="1"/>
</dbReference>
<evidence type="ECO:0000256" key="7">
    <source>
        <dbReference type="ARBA" id="ARBA00023014"/>
    </source>
</evidence>
<keyword evidence="7" id="KW-0411">Iron-sulfur</keyword>
<evidence type="ECO:0000256" key="5">
    <source>
        <dbReference type="ARBA" id="ARBA00022982"/>
    </source>
</evidence>
<dbReference type="AlphaFoldDB" id="A0A6S6TQE8"/>
<name>A0A6S6TQE8_9GAMM</name>
<keyword evidence="3" id="KW-0001">2Fe-2S</keyword>
<evidence type="ECO:0000313" key="10">
    <source>
        <dbReference type="EMBL" id="CAA6817009.1"/>
    </source>
</evidence>
<dbReference type="InterPro" id="IPR001041">
    <property type="entry name" value="2Fe-2S_ferredoxin-type"/>
</dbReference>
<dbReference type="Pfam" id="PF00111">
    <property type="entry name" value="Fer2"/>
    <property type="match status" value="1"/>
</dbReference>
<dbReference type="PANTHER" id="PTHR43112">
    <property type="entry name" value="FERREDOXIN"/>
    <property type="match status" value="1"/>
</dbReference>
<dbReference type="InterPro" id="IPR012675">
    <property type="entry name" value="Beta-grasp_dom_sf"/>
</dbReference>
<dbReference type="InterPro" id="IPR006058">
    <property type="entry name" value="2Fe2S_fd_BS"/>
</dbReference>
<accession>A0A6S6TQE8</accession>
<dbReference type="InterPro" id="IPR036010">
    <property type="entry name" value="2Fe-2S_ferredoxin-like_sf"/>
</dbReference>
<dbReference type="SUPFAM" id="SSF54292">
    <property type="entry name" value="2Fe-2S ferredoxin-like"/>
    <property type="match status" value="1"/>
</dbReference>
<evidence type="ECO:0000256" key="2">
    <source>
        <dbReference type="ARBA" id="ARBA00022448"/>
    </source>
</evidence>
<dbReference type="PROSITE" id="PS00197">
    <property type="entry name" value="2FE2S_FER_1"/>
    <property type="match status" value="1"/>
</dbReference>
<keyword evidence="2" id="KW-0813">Transport</keyword>
<keyword evidence="4" id="KW-0479">Metal-binding</keyword>
<dbReference type="PANTHER" id="PTHR43112:SF3">
    <property type="entry name" value="FERREDOXIN-2, CHLOROPLASTIC"/>
    <property type="match status" value="1"/>
</dbReference>
<evidence type="ECO:0000256" key="8">
    <source>
        <dbReference type="ARBA" id="ARBA00034078"/>
    </source>
</evidence>
<organism evidence="10">
    <name type="scientific">uncultured Thiotrichaceae bacterium</name>
    <dbReference type="NCBI Taxonomy" id="298394"/>
    <lineage>
        <taxon>Bacteria</taxon>
        <taxon>Pseudomonadati</taxon>
        <taxon>Pseudomonadota</taxon>
        <taxon>Gammaproteobacteria</taxon>
        <taxon>Thiotrichales</taxon>
        <taxon>Thiotrichaceae</taxon>
        <taxon>environmental samples</taxon>
    </lineage>
</organism>
<evidence type="ECO:0000256" key="3">
    <source>
        <dbReference type="ARBA" id="ARBA00022714"/>
    </source>
</evidence>
<dbReference type="EMBL" id="CACVAV010000270">
    <property type="protein sequence ID" value="CAA6817009.1"/>
    <property type="molecule type" value="Genomic_DNA"/>
</dbReference>
<proteinExistence type="inferred from homology"/>
<gene>
    <name evidence="10" type="ORF">HELGO_WM46878</name>
</gene>
<evidence type="ECO:0000256" key="1">
    <source>
        <dbReference type="ARBA" id="ARBA00007874"/>
    </source>
</evidence>